<reference evidence="6" key="1">
    <citation type="journal article" date="2019" name="Int. J. Syst. Evol. Microbiol.">
        <title>The Global Catalogue of Microorganisms (GCM) 10K type strain sequencing project: providing services to taxonomists for standard genome sequencing and annotation.</title>
        <authorList>
            <consortium name="The Broad Institute Genomics Platform"/>
            <consortium name="The Broad Institute Genome Sequencing Center for Infectious Disease"/>
            <person name="Wu L."/>
            <person name="Ma J."/>
        </authorList>
    </citation>
    <scope>NUCLEOTIDE SEQUENCE [LARGE SCALE GENOMIC DNA]</scope>
    <source>
        <strain evidence="6">CGMCC 4.1434</strain>
    </source>
</reference>
<name>A0ABW0TN34_9BACL</name>
<protein>
    <submittedName>
        <fullName evidence="5">Aldehyde dehydrogenase</fullName>
    </submittedName>
</protein>
<dbReference type="PROSITE" id="PS00070">
    <property type="entry name" value="ALDEHYDE_DEHYDR_CYS"/>
    <property type="match status" value="1"/>
</dbReference>
<comment type="similarity">
    <text evidence="3">Belongs to the aldehyde dehydrogenase family.</text>
</comment>
<keyword evidence="6" id="KW-1185">Reference proteome</keyword>
<accession>A0ABW0TN34</accession>
<dbReference type="Pfam" id="PF00171">
    <property type="entry name" value="Aldedh"/>
    <property type="match status" value="1"/>
</dbReference>
<feature type="active site" evidence="2">
    <location>
        <position position="266"/>
    </location>
</feature>
<dbReference type="Proteomes" id="UP001596109">
    <property type="component" value="Unassembled WGS sequence"/>
</dbReference>
<evidence type="ECO:0000256" key="3">
    <source>
        <dbReference type="RuleBase" id="RU003345"/>
    </source>
</evidence>
<evidence type="ECO:0000256" key="1">
    <source>
        <dbReference type="ARBA" id="ARBA00023002"/>
    </source>
</evidence>
<dbReference type="CDD" id="cd07114">
    <property type="entry name" value="ALDH_DhaS"/>
    <property type="match status" value="1"/>
</dbReference>
<dbReference type="RefSeq" id="WP_381436531.1">
    <property type="nucleotide sequence ID" value="NZ_JBHSNO010000008.1"/>
</dbReference>
<dbReference type="InterPro" id="IPR016160">
    <property type="entry name" value="Ald_DH_CS_CYS"/>
</dbReference>
<dbReference type="SUPFAM" id="SSF53720">
    <property type="entry name" value="ALDH-like"/>
    <property type="match status" value="1"/>
</dbReference>
<feature type="domain" description="Aldehyde dehydrogenase" evidence="4">
    <location>
        <begin position="28"/>
        <end position="493"/>
    </location>
</feature>
<dbReference type="InterPro" id="IPR016163">
    <property type="entry name" value="Ald_DH_C"/>
</dbReference>
<proteinExistence type="inferred from homology"/>
<dbReference type="PANTHER" id="PTHR11699">
    <property type="entry name" value="ALDEHYDE DEHYDROGENASE-RELATED"/>
    <property type="match status" value="1"/>
</dbReference>
<evidence type="ECO:0000313" key="6">
    <source>
        <dbReference type="Proteomes" id="UP001596109"/>
    </source>
</evidence>
<comment type="caution">
    <text evidence="5">The sequence shown here is derived from an EMBL/GenBank/DDBJ whole genome shotgun (WGS) entry which is preliminary data.</text>
</comment>
<sequence>MTTTMKATLFESPYKDIQHYKMFINNEWVDSVSGKTIESINPYTGKVWAVAQAGEKEDVDIAVKAAKDAFENGEWSRMTGSKRAALLRRLGDLIKENAEKLAVSEVLDNGKLIRDMLGQMQAVPEWCYYFAGYADKIRGETNPVDIPNMINYTVREPLGVVGAIIPWNSPILLTIYKLAPALAAGNTIVFKPSEVTPVSILELAKLIKEAGFPPGVVNVVTGYGQTAGAAISAHPDISKVTFTGSTDTGRTIVKSAADNFKKVSLELGGKSPNIIFEDADLSNAVNGVLQGIFAATGQTCMAGSRVLIQNSIYDEVVEVLKERTAQIKLGNPLDMESEMGTISFEGQYKKVQSYIEIGKNEGATLIYGGNKPDSDELKDGLFIEPTIFGDVHNNMRVAREEIFGPVVCLIRFETEEEALQIANDTDFGLAAAVWTKDVQRAHRMAGTLKAGTVWINNYRKVAPGVPFGGYKSSGQGRENGWEVILEYTEVKSVLIDTGNVISDPFRIL</sequence>
<organism evidence="5 6">
    <name type="scientific">Sporosarcina soli</name>
    <dbReference type="NCBI Taxonomy" id="334736"/>
    <lineage>
        <taxon>Bacteria</taxon>
        <taxon>Bacillati</taxon>
        <taxon>Bacillota</taxon>
        <taxon>Bacilli</taxon>
        <taxon>Bacillales</taxon>
        <taxon>Caryophanaceae</taxon>
        <taxon>Sporosarcina</taxon>
    </lineage>
</organism>
<dbReference type="InterPro" id="IPR016161">
    <property type="entry name" value="Ald_DH/histidinol_DH"/>
</dbReference>
<keyword evidence="1 3" id="KW-0560">Oxidoreductase</keyword>
<dbReference type="InterPro" id="IPR016162">
    <property type="entry name" value="Ald_DH_N"/>
</dbReference>
<evidence type="ECO:0000259" key="4">
    <source>
        <dbReference type="Pfam" id="PF00171"/>
    </source>
</evidence>
<dbReference type="EMBL" id="JBHSNO010000008">
    <property type="protein sequence ID" value="MFC5590295.1"/>
    <property type="molecule type" value="Genomic_DNA"/>
</dbReference>
<dbReference type="Gene3D" id="3.40.605.10">
    <property type="entry name" value="Aldehyde Dehydrogenase, Chain A, domain 1"/>
    <property type="match status" value="1"/>
</dbReference>
<dbReference type="PROSITE" id="PS00687">
    <property type="entry name" value="ALDEHYDE_DEHYDR_GLU"/>
    <property type="match status" value="1"/>
</dbReference>
<evidence type="ECO:0000313" key="5">
    <source>
        <dbReference type="EMBL" id="MFC5590295.1"/>
    </source>
</evidence>
<dbReference type="Gene3D" id="3.40.309.10">
    <property type="entry name" value="Aldehyde Dehydrogenase, Chain A, domain 2"/>
    <property type="match status" value="1"/>
</dbReference>
<evidence type="ECO:0000256" key="2">
    <source>
        <dbReference type="PROSITE-ProRule" id="PRU10007"/>
    </source>
</evidence>
<gene>
    <name evidence="5" type="ORF">ACFPRA_15430</name>
</gene>
<dbReference type="InterPro" id="IPR015590">
    <property type="entry name" value="Aldehyde_DH_dom"/>
</dbReference>
<dbReference type="InterPro" id="IPR029510">
    <property type="entry name" value="Ald_DH_CS_GLU"/>
</dbReference>